<dbReference type="InterPro" id="IPR027417">
    <property type="entry name" value="P-loop_NTPase"/>
</dbReference>
<comment type="caution">
    <text evidence="11">The sequence shown here is derived from an EMBL/GenBank/DDBJ whole genome shotgun (WGS) entry which is preliminary data.</text>
</comment>
<name>A0A2M8J3Y4_9RHOB</name>
<dbReference type="AlphaFoldDB" id="A0A2M8J3Y4"/>
<dbReference type="EMBL" id="PGTB01000014">
    <property type="protein sequence ID" value="PJE37487.1"/>
    <property type="molecule type" value="Genomic_DNA"/>
</dbReference>
<evidence type="ECO:0000256" key="6">
    <source>
        <dbReference type="ARBA" id="ARBA00034617"/>
    </source>
</evidence>
<dbReference type="SUPFAM" id="SSF52540">
    <property type="entry name" value="P-loop containing nucleoside triphosphate hydrolases"/>
    <property type="match status" value="1"/>
</dbReference>
<dbReference type="GO" id="GO:0043138">
    <property type="term" value="F:3'-5' DNA helicase activity"/>
    <property type="evidence" value="ECO:0007669"/>
    <property type="project" value="UniProtKB-EC"/>
</dbReference>
<dbReference type="Gene3D" id="3.40.50.300">
    <property type="entry name" value="P-loop containing nucleotide triphosphate hydrolases"/>
    <property type="match status" value="2"/>
</dbReference>
<comment type="catalytic activity">
    <reaction evidence="8">
        <text>ATP + H2O = ADP + phosphate + H(+)</text>
        <dbReference type="Rhea" id="RHEA:13065"/>
        <dbReference type="ChEBI" id="CHEBI:15377"/>
        <dbReference type="ChEBI" id="CHEBI:15378"/>
        <dbReference type="ChEBI" id="CHEBI:30616"/>
        <dbReference type="ChEBI" id="CHEBI:43474"/>
        <dbReference type="ChEBI" id="CHEBI:456216"/>
        <dbReference type="EC" id="5.6.2.4"/>
    </reaction>
</comment>
<evidence type="ECO:0000256" key="7">
    <source>
        <dbReference type="ARBA" id="ARBA00034808"/>
    </source>
</evidence>
<feature type="domain" description="UvrD-like helicase ATP-binding" evidence="10">
    <location>
        <begin position="225"/>
        <end position="522"/>
    </location>
</feature>
<comment type="catalytic activity">
    <reaction evidence="6">
        <text>Couples ATP hydrolysis with the unwinding of duplex DNA by translocating in the 3'-5' direction.</text>
        <dbReference type="EC" id="5.6.2.4"/>
    </reaction>
</comment>
<evidence type="ECO:0000256" key="2">
    <source>
        <dbReference type="ARBA" id="ARBA00022801"/>
    </source>
</evidence>
<accession>A0A2M8J3Y4</accession>
<protein>
    <recommendedName>
        <fullName evidence="7">DNA 3'-5' helicase</fullName>
        <ecNumber evidence="7">5.6.2.4</ecNumber>
    </recommendedName>
</protein>
<dbReference type="InterPro" id="IPR014016">
    <property type="entry name" value="UvrD-like_ATP-bd"/>
</dbReference>
<evidence type="ECO:0000256" key="8">
    <source>
        <dbReference type="ARBA" id="ARBA00048988"/>
    </source>
</evidence>
<dbReference type="RefSeq" id="WP_100161776.1">
    <property type="nucleotide sequence ID" value="NZ_PGTB01000014.1"/>
</dbReference>
<reference evidence="11 12" key="1">
    <citation type="journal article" date="2018" name="Int. J. Syst. Evol. Microbiol.">
        <title>Pseudooceanicola lipolyticus sp. nov., a marine alphaproteobacterium, reclassification of Oceanicola flagellatus as Pseudooceanicola flagellatus comb. nov. and emended description of the genus Pseudooceanicola.</title>
        <authorList>
            <person name="Huang M.-M."/>
            <person name="Guo L.-L."/>
            <person name="Wu Y.-H."/>
            <person name="Lai Q.-L."/>
            <person name="Shao Z.-Z."/>
            <person name="Wang C.-S."/>
            <person name="Wu M."/>
            <person name="Xu X.-W."/>
        </authorList>
    </citation>
    <scope>NUCLEOTIDE SEQUENCE [LARGE SCALE GENOMIC DNA]</scope>
    <source>
        <strain evidence="11 12">157</strain>
    </source>
</reference>
<keyword evidence="1 9" id="KW-0547">Nucleotide-binding</keyword>
<evidence type="ECO:0000259" key="10">
    <source>
        <dbReference type="PROSITE" id="PS51198"/>
    </source>
</evidence>
<sequence>MTFRIADTFSDALTKLSGQEQRAAKTAAFDAQMNPDNPGLQMHRVDRAKDPHFWTARVNRDVRLVLHKKDGATLLAWVGHHDDAYRWAERRRIDVHPRTGAAQIVEIRETVEDVIIQRYVEEAVKKPRLFADEDDDTLLSWGVPEDWIETVRDATEDTVLDIASHLPAEAGEALLQAATGERPAPAPHAEDPYEHPDAVRRFRLTTTEADLAAALEAPWERWAVWLHPAQKEFVDRDFNGPARVIGSAGTGKTVVALHRAARLAREDAEARILLTTFNRRLADGLSAKLPMLLPDTAVRDRVTTRALGELAHDFYVEAFGPVEEAASDDVAKALADAAAAAEVSVDPGFLQDEWRLVVDAWAVADRDAYRDLPRLGRLTRMAASRRDALWDVFSDARAALEGQGKRTRAQMLHALAVHYRAGARRPFTHAVVDEAQDISVPELHFLSAIAGDLPNGLFFAGDIGQRIFRAPFPWKAAGVDVRGRSRSLKVNYRTSQQIRIQSDRLLPPSLTEADGNEDRRTGVVSLFDGPAPEIAEFPDADAEIKAVAGWLAGLAHEGFTEREVALLVRSEDELPRAKAVRDTFRSLSGLNEGPEVRVMHDAKGSEYRAVAVMACDEDVIPKEDRLLEARDEAMIEEIMATERHLLYVATTRARERLWVSGAGRVSEFLEDLV</sequence>
<dbReference type="GO" id="GO:0003677">
    <property type="term" value="F:DNA binding"/>
    <property type="evidence" value="ECO:0007669"/>
    <property type="project" value="InterPro"/>
</dbReference>
<keyword evidence="5" id="KW-0413">Isomerase</keyword>
<dbReference type="PROSITE" id="PS51198">
    <property type="entry name" value="UVRD_HELICASE_ATP_BIND"/>
    <property type="match status" value="1"/>
</dbReference>
<keyword evidence="3 9" id="KW-0347">Helicase</keyword>
<dbReference type="GO" id="GO:0005829">
    <property type="term" value="C:cytosol"/>
    <property type="evidence" value="ECO:0007669"/>
    <property type="project" value="TreeGrafter"/>
</dbReference>
<evidence type="ECO:0000313" key="12">
    <source>
        <dbReference type="Proteomes" id="UP000231553"/>
    </source>
</evidence>
<dbReference type="GO" id="GO:0000725">
    <property type="term" value="P:recombinational repair"/>
    <property type="evidence" value="ECO:0007669"/>
    <property type="project" value="TreeGrafter"/>
</dbReference>
<dbReference type="EC" id="5.6.2.4" evidence="7"/>
<dbReference type="PANTHER" id="PTHR11070">
    <property type="entry name" value="UVRD / RECB / PCRA DNA HELICASE FAMILY MEMBER"/>
    <property type="match status" value="1"/>
</dbReference>
<keyword evidence="12" id="KW-1185">Reference proteome</keyword>
<dbReference type="InterPro" id="IPR014017">
    <property type="entry name" value="DNA_helicase_UvrD-like_C"/>
</dbReference>
<evidence type="ECO:0000256" key="4">
    <source>
        <dbReference type="ARBA" id="ARBA00022840"/>
    </source>
</evidence>
<dbReference type="GO" id="GO:0016887">
    <property type="term" value="F:ATP hydrolysis activity"/>
    <property type="evidence" value="ECO:0007669"/>
    <property type="project" value="RHEA"/>
</dbReference>
<dbReference type="Pfam" id="PF13245">
    <property type="entry name" value="AAA_19"/>
    <property type="match status" value="1"/>
</dbReference>
<dbReference type="GO" id="GO:0005524">
    <property type="term" value="F:ATP binding"/>
    <property type="evidence" value="ECO:0007669"/>
    <property type="project" value="UniProtKB-UniRule"/>
</dbReference>
<evidence type="ECO:0000256" key="9">
    <source>
        <dbReference type="PROSITE-ProRule" id="PRU00560"/>
    </source>
</evidence>
<evidence type="ECO:0000256" key="3">
    <source>
        <dbReference type="ARBA" id="ARBA00022806"/>
    </source>
</evidence>
<dbReference type="Proteomes" id="UP000231553">
    <property type="component" value="Unassembled WGS sequence"/>
</dbReference>
<keyword evidence="2 9" id="KW-0378">Hydrolase</keyword>
<gene>
    <name evidence="11" type="ORF">CVM52_06905</name>
</gene>
<dbReference type="OrthoDB" id="7211215at2"/>
<feature type="binding site" evidence="9">
    <location>
        <begin position="246"/>
        <end position="253"/>
    </location>
    <ligand>
        <name>ATP</name>
        <dbReference type="ChEBI" id="CHEBI:30616"/>
    </ligand>
</feature>
<proteinExistence type="predicted"/>
<evidence type="ECO:0000256" key="1">
    <source>
        <dbReference type="ARBA" id="ARBA00022741"/>
    </source>
</evidence>
<dbReference type="InterPro" id="IPR000212">
    <property type="entry name" value="DNA_helicase_UvrD/REP"/>
</dbReference>
<keyword evidence="4 9" id="KW-0067">ATP-binding</keyword>
<dbReference type="Pfam" id="PF13361">
    <property type="entry name" value="UvrD_C"/>
    <property type="match status" value="1"/>
</dbReference>
<evidence type="ECO:0000313" key="11">
    <source>
        <dbReference type="EMBL" id="PJE37487.1"/>
    </source>
</evidence>
<evidence type="ECO:0000256" key="5">
    <source>
        <dbReference type="ARBA" id="ARBA00023235"/>
    </source>
</evidence>
<dbReference type="PANTHER" id="PTHR11070:SF45">
    <property type="entry name" value="DNA 3'-5' HELICASE"/>
    <property type="match status" value="1"/>
</dbReference>
<organism evidence="11 12">
    <name type="scientific">Pseudooceanicola lipolyticus</name>
    <dbReference type="NCBI Taxonomy" id="2029104"/>
    <lineage>
        <taxon>Bacteria</taxon>
        <taxon>Pseudomonadati</taxon>
        <taxon>Pseudomonadota</taxon>
        <taxon>Alphaproteobacteria</taxon>
        <taxon>Rhodobacterales</taxon>
        <taxon>Paracoccaceae</taxon>
        <taxon>Pseudooceanicola</taxon>
    </lineage>
</organism>